<dbReference type="Proteomes" id="UP000284824">
    <property type="component" value="Unassembled WGS sequence"/>
</dbReference>
<dbReference type="InterPro" id="IPR036390">
    <property type="entry name" value="WH_DNA-bd_sf"/>
</dbReference>
<dbReference type="PANTHER" id="PTHR33204:SF37">
    <property type="entry name" value="HTH-TYPE TRANSCRIPTIONAL REGULATOR YODB"/>
    <property type="match status" value="1"/>
</dbReference>
<dbReference type="EMBL" id="SAUN01000001">
    <property type="protein sequence ID" value="RVX41008.1"/>
    <property type="molecule type" value="Genomic_DNA"/>
</dbReference>
<dbReference type="InterPro" id="IPR036388">
    <property type="entry name" value="WH-like_DNA-bd_sf"/>
</dbReference>
<organism evidence="5 6">
    <name type="scientific">Nonomuraea polychroma</name>
    <dbReference type="NCBI Taxonomy" id="46176"/>
    <lineage>
        <taxon>Bacteria</taxon>
        <taxon>Bacillati</taxon>
        <taxon>Actinomycetota</taxon>
        <taxon>Actinomycetes</taxon>
        <taxon>Streptosporangiales</taxon>
        <taxon>Streptosporangiaceae</taxon>
        <taxon>Nonomuraea</taxon>
    </lineage>
</organism>
<dbReference type="Gene3D" id="1.10.10.10">
    <property type="entry name" value="Winged helix-like DNA-binding domain superfamily/Winged helix DNA-binding domain"/>
    <property type="match status" value="1"/>
</dbReference>
<keyword evidence="1" id="KW-0805">Transcription regulation</keyword>
<keyword evidence="6" id="KW-1185">Reference proteome</keyword>
<gene>
    <name evidence="5" type="ORF">EDD27_3459</name>
</gene>
<reference evidence="5 6" key="1">
    <citation type="submission" date="2019-01" db="EMBL/GenBank/DDBJ databases">
        <title>Sequencing the genomes of 1000 actinobacteria strains.</title>
        <authorList>
            <person name="Klenk H.-P."/>
        </authorList>
    </citation>
    <scope>NUCLEOTIDE SEQUENCE [LARGE SCALE GENOMIC DNA]</scope>
    <source>
        <strain evidence="5 6">DSM 43925</strain>
    </source>
</reference>
<dbReference type="Pfam" id="PF01638">
    <property type="entry name" value="HxlR"/>
    <property type="match status" value="1"/>
</dbReference>
<comment type="caution">
    <text evidence="5">The sequence shown here is derived from an EMBL/GenBank/DDBJ whole genome shotgun (WGS) entry which is preliminary data.</text>
</comment>
<dbReference type="SUPFAM" id="SSF46785">
    <property type="entry name" value="Winged helix' DNA-binding domain"/>
    <property type="match status" value="1"/>
</dbReference>
<dbReference type="RefSeq" id="WP_127933313.1">
    <property type="nucleotide sequence ID" value="NZ_SAUN01000001.1"/>
</dbReference>
<proteinExistence type="predicted"/>
<dbReference type="GO" id="GO:0003677">
    <property type="term" value="F:DNA binding"/>
    <property type="evidence" value="ECO:0007669"/>
    <property type="project" value="UniProtKB-KW"/>
</dbReference>
<keyword evidence="2" id="KW-0238">DNA-binding</keyword>
<sequence>MGTNGVDIAARLATASLRGCGVERTLKVLDGKWSTLIIRELLTGSKRFGELRSALGDPSAKTLTERLRMLENQQILTRTVYAEVPPRVVYELTEQGQSLSGILYAMLVWGEEHPLIEESQEQSGPRRATS</sequence>
<evidence type="ECO:0000313" key="5">
    <source>
        <dbReference type="EMBL" id="RVX41008.1"/>
    </source>
</evidence>
<evidence type="ECO:0000256" key="1">
    <source>
        <dbReference type="ARBA" id="ARBA00023015"/>
    </source>
</evidence>
<dbReference type="AlphaFoldDB" id="A0A438M657"/>
<protein>
    <submittedName>
        <fullName evidence="5">HxlR family transcriptional regulator</fullName>
    </submittedName>
</protein>
<evidence type="ECO:0000313" key="6">
    <source>
        <dbReference type="Proteomes" id="UP000284824"/>
    </source>
</evidence>
<evidence type="ECO:0000259" key="4">
    <source>
        <dbReference type="PROSITE" id="PS51118"/>
    </source>
</evidence>
<dbReference type="PANTHER" id="PTHR33204">
    <property type="entry name" value="TRANSCRIPTIONAL REGULATOR, MARR FAMILY"/>
    <property type="match status" value="1"/>
</dbReference>
<dbReference type="InterPro" id="IPR002577">
    <property type="entry name" value="HTH_HxlR"/>
</dbReference>
<evidence type="ECO:0000256" key="3">
    <source>
        <dbReference type="ARBA" id="ARBA00023163"/>
    </source>
</evidence>
<accession>A0A438M657</accession>
<evidence type="ECO:0000256" key="2">
    <source>
        <dbReference type="ARBA" id="ARBA00023125"/>
    </source>
</evidence>
<dbReference type="PROSITE" id="PS51118">
    <property type="entry name" value="HTH_HXLR"/>
    <property type="match status" value="1"/>
</dbReference>
<feature type="domain" description="HTH hxlR-type" evidence="4">
    <location>
        <begin position="20"/>
        <end position="118"/>
    </location>
</feature>
<keyword evidence="3" id="KW-0804">Transcription</keyword>
<name>A0A438M657_9ACTN</name>
<dbReference type="OrthoDB" id="370168at2"/>